<proteinExistence type="predicted"/>
<gene>
    <name evidence="1" type="ORF">AVDCRST_MAG25-1134</name>
</gene>
<dbReference type="AlphaFoldDB" id="A0A6J4R3H0"/>
<dbReference type="EMBL" id="CADCVI010000070">
    <property type="protein sequence ID" value="CAA9463125.1"/>
    <property type="molecule type" value="Genomic_DNA"/>
</dbReference>
<accession>A0A6J4R3H0</accession>
<evidence type="ECO:0000313" key="1">
    <source>
        <dbReference type="EMBL" id="CAA9463125.1"/>
    </source>
</evidence>
<name>A0A6J4R3H0_9ACTN</name>
<organism evidence="1">
    <name type="scientific">uncultured Rubrobacteraceae bacterium</name>
    <dbReference type="NCBI Taxonomy" id="349277"/>
    <lineage>
        <taxon>Bacteria</taxon>
        <taxon>Bacillati</taxon>
        <taxon>Actinomycetota</taxon>
        <taxon>Rubrobacteria</taxon>
        <taxon>Rubrobacterales</taxon>
        <taxon>Rubrobacteraceae</taxon>
        <taxon>environmental samples</taxon>
    </lineage>
</organism>
<protein>
    <submittedName>
        <fullName evidence="1">Uncharacterized protein</fullName>
    </submittedName>
</protein>
<feature type="non-terminal residue" evidence="1">
    <location>
        <position position="55"/>
    </location>
</feature>
<reference evidence="1" key="1">
    <citation type="submission" date="2020-02" db="EMBL/GenBank/DDBJ databases">
        <authorList>
            <person name="Meier V. D."/>
        </authorList>
    </citation>
    <scope>NUCLEOTIDE SEQUENCE</scope>
    <source>
        <strain evidence="1">AVDCRST_MAG25</strain>
    </source>
</reference>
<feature type="non-terminal residue" evidence="1">
    <location>
        <position position="1"/>
    </location>
</feature>
<sequence>GHRPVQRRGMDDGRCRGRGRRLRCAQGGWRGLPRGLGMVARRGRHASTPGHNRGV</sequence>